<dbReference type="PANTHER" id="PTHR33398">
    <property type="entry name" value="30S RIBOSOMAL PROTEIN S20"/>
    <property type="match status" value="1"/>
</dbReference>
<dbReference type="Gene3D" id="1.20.58.110">
    <property type="entry name" value="Ribosomal protein S20"/>
    <property type="match status" value="1"/>
</dbReference>
<dbReference type="HAMAP" id="MF_00500">
    <property type="entry name" value="Ribosomal_bS20"/>
    <property type="match status" value="1"/>
</dbReference>
<comment type="similarity">
    <text evidence="1">Belongs to the bacterial ribosomal protein bS20 family.</text>
</comment>
<dbReference type="InterPro" id="IPR002583">
    <property type="entry name" value="Ribosomal_bS20"/>
</dbReference>
<dbReference type="Proteomes" id="UP001642487">
    <property type="component" value="Chromosome 7"/>
</dbReference>
<sequence>MAATAISCFALPSKFRNLSLNASSSCIPASPSSSTFRTLTFSSNISVSAFSSGCLSMSKAQRPHRYSVVCEAAPKTKADSAAKRARQAEKRRIYNKARKSEIKTRIKKVLEALDGLKKKPEAQSEEVLPIEKLIAEAYSVIDKAVRVGTLHRNTAARRKSRLARRKKAVEIHHGWYTPDSPAASQPQVAVSNRLPVAPTNKIRHVTHSQIHTHRRWNPPPLHLSLAAWPHHPN</sequence>
<evidence type="ECO:0000256" key="1">
    <source>
        <dbReference type="ARBA" id="ARBA00007634"/>
    </source>
</evidence>
<evidence type="ECO:0000256" key="2">
    <source>
        <dbReference type="ARBA" id="ARBA00022730"/>
    </source>
</evidence>
<evidence type="ECO:0000313" key="6">
    <source>
        <dbReference type="EMBL" id="CAK9325221.1"/>
    </source>
</evidence>
<keyword evidence="4" id="KW-0689">Ribosomal protein</keyword>
<organism evidence="6 7">
    <name type="scientific">Citrullus colocynthis</name>
    <name type="common">colocynth</name>
    <dbReference type="NCBI Taxonomy" id="252529"/>
    <lineage>
        <taxon>Eukaryota</taxon>
        <taxon>Viridiplantae</taxon>
        <taxon>Streptophyta</taxon>
        <taxon>Embryophyta</taxon>
        <taxon>Tracheophyta</taxon>
        <taxon>Spermatophyta</taxon>
        <taxon>Magnoliopsida</taxon>
        <taxon>eudicotyledons</taxon>
        <taxon>Gunneridae</taxon>
        <taxon>Pentapetalae</taxon>
        <taxon>rosids</taxon>
        <taxon>fabids</taxon>
        <taxon>Cucurbitales</taxon>
        <taxon>Cucurbitaceae</taxon>
        <taxon>Benincaseae</taxon>
        <taxon>Citrullus</taxon>
    </lineage>
</organism>
<evidence type="ECO:0000256" key="4">
    <source>
        <dbReference type="ARBA" id="ARBA00022980"/>
    </source>
</evidence>
<keyword evidence="2" id="KW-0699">rRNA-binding</keyword>
<accession>A0ABP0Z1Q1</accession>
<reference evidence="6 7" key="1">
    <citation type="submission" date="2024-03" db="EMBL/GenBank/DDBJ databases">
        <authorList>
            <person name="Gkanogiannis A."/>
            <person name="Becerra Lopez-Lavalle L."/>
        </authorList>
    </citation>
    <scope>NUCLEOTIDE SEQUENCE [LARGE SCALE GENOMIC DNA]</scope>
</reference>
<keyword evidence="7" id="KW-1185">Reference proteome</keyword>
<dbReference type="Pfam" id="PF01649">
    <property type="entry name" value="Ribosomal_S20p"/>
    <property type="match status" value="1"/>
</dbReference>
<name>A0ABP0Z1Q1_9ROSI</name>
<keyword evidence="3" id="KW-0694">RNA-binding</keyword>
<keyword evidence="5" id="KW-0687">Ribonucleoprotein</keyword>
<dbReference type="NCBIfam" id="TIGR00029">
    <property type="entry name" value="S20"/>
    <property type="match status" value="1"/>
</dbReference>
<protein>
    <recommendedName>
        <fullName evidence="8">30S ribosomal protein S20, chloroplastic</fullName>
    </recommendedName>
</protein>
<dbReference type="PANTHER" id="PTHR33398:SF1">
    <property type="entry name" value="SMALL RIBOSOMAL SUBUNIT PROTEIN BS20C"/>
    <property type="match status" value="1"/>
</dbReference>
<evidence type="ECO:0000313" key="7">
    <source>
        <dbReference type="Proteomes" id="UP001642487"/>
    </source>
</evidence>
<dbReference type="SUPFAM" id="SSF46992">
    <property type="entry name" value="Ribosomal protein S20"/>
    <property type="match status" value="1"/>
</dbReference>
<dbReference type="EMBL" id="OZ021741">
    <property type="protein sequence ID" value="CAK9325221.1"/>
    <property type="molecule type" value="Genomic_DNA"/>
</dbReference>
<proteinExistence type="inferred from homology"/>
<dbReference type="InterPro" id="IPR036510">
    <property type="entry name" value="Ribosomal_bS20_sf"/>
</dbReference>
<evidence type="ECO:0008006" key="8">
    <source>
        <dbReference type="Google" id="ProtNLM"/>
    </source>
</evidence>
<gene>
    <name evidence="6" type="ORF">CITCOLO1_LOCUS17476</name>
</gene>
<evidence type="ECO:0000256" key="3">
    <source>
        <dbReference type="ARBA" id="ARBA00022884"/>
    </source>
</evidence>
<evidence type="ECO:0000256" key="5">
    <source>
        <dbReference type="ARBA" id="ARBA00023274"/>
    </source>
</evidence>